<gene>
    <name evidence="1" type="ORF">L4923_20980</name>
</gene>
<sequence length="169" mass="19305">MTGVKLVIHHKTSETPGVHFHEAIEEALCYGWTEDKATKRDNDSFYLIFRPRPSDSLWDRINRERAEKLIDHGRMREAGLAAIRRARGAGKWDTPGGTAPIALPSDLQKEFDENRVAYRNFERLPPPSRTLIVHWIDYAIQPEVRRHRIEQAIALAESNASVSRAPADL</sequence>
<organism evidence="1 2">
    <name type="scientific">Mesorhizobium retamae</name>
    <dbReference type="NCBI Taxonomy" id="2912854"/>
    <lineage>
        <taxon>Bacteria</taxon>
        <taxon>Pseudomonadati</taxon>
        <taxon>Pseudomonadota</taxon>
        <taxon>Alphaproteobacteria</taxon>
        <taxon>Hyphomicrobiales</taxon>
        <taxon>Phyllobacteriaceae</taxon>
        <taxon>Mesorhizobium</taxon>
    </lineage>
</organism>
<dbReference type="EMBL" id="JAKREW010000025">
    <property type="protein sequence ID" value="MCG7507515.1"/>
    <property type="molecule type" value="Genomic_DNA"/>
</dbReference>
<dbReference type="Pfam" id="PF13376">
    <property type="entry name" value="OmdA"/>
    <property type="match status" value="1"/>
</dbReference>
<reference evidence="1 2" key="1">
    <citation type="submission" date="2022-02" db="EMBL/GenBank/DDBJ databases">
        <title>Draft genome sequence of Mezorhizobium retamae strain IRAMC:0171 isolated from Retama raetam nodules.</title>
        <authorList>
            <person name="Bengaied R."/>
            <person name="Sbissi I."/>
            <person name="Huber K."/>
            <person name="Ghodbane F."/>
            <person name="Nouioui I."/>
            <person name="Tarhouni M."/>
            <person name="Gtari M."/>
        </authorList>
    </citation>
    <scope>NUCLEOTIDE SEQUENCE [LARGE SCALE GENOMIC DNA]</scope>
    <source>
        <strain evidence="1 2">IRAMC:0171</strain>
    </source>
</reference>
<comment type="caution">
    <text evidence="1">The sequence shown here is derived from an EMBL/GenBank/DDBJ whole genome shotgun (WGS) entry which is preliminary data.</text>
</comment>
<proteinExistence type="predicted"/>
<evidence type="ECO:0000313" key="1">
    <source>
        <dbReference type="EMBL" id="MCG7507515.1"/>
    </source>
</evidence>
<keyword evidence="2" id="KW-1185">Reference proteome</keyword>
<protein>
    <submittedName>
        <fullName evidence="1">YdeI/OmpD-associated family protein</fullName>
    </submittedName>
</protein>
<dbReference type="Proteomes" id="UP001201701">
    <property type="component" value="Unassembled WGS sequence"/>
</dbReference>
<name>A0ABS9QJB9_9HYPH</name>
<dbReference type="RefSeq" id="WP_239368736.1">
    <property type="nucleotide sequence ID" value="NZ_JAKREW010000025.1"/>
</dbReference>
<accession>A0ABS9QJB9</accession>
<evidence type="ECO:0000313" key="2">
    <source>
        <dbReference type="Proteomes" id="UP001201701"/>
    </source>
</evidence>